<comment type="caution">
    <text evidence="1">The sequence shown here is derived from an EMBL/GenBank/DDBJ whole genome shotgun (WGS) entry which is preliminary data.</text>
</comment>
<reference evidence="1 2" key="1">
    <citation type="submission" date="2022-05" db="EMBL/GenBank/DDBJ databases">
        <title>A multi-omics perspective on studying reproductive biology in Daphnia sinensis.</title>
        <authorList>
            <person name="Jia J."/>
        </authorList>
    </citation>
    <scope>NUCLEOTIDE SEQUENCE [LARGE SCALE GENOMIC DNA]</scope>
    <source>
        <strain evidence="1 2">WSL</strain>
    </source>
</reference>
<dbReference type="EMBL" id="WJBH02000008">
    <property type="protein sequence ID" value="KAI9553834.1"/>
    <property type="molecule type" value="Genomic_DNA"/>
</dbReference>
<dbReference type="Gene3D" id="3.40.395.10">
    <property type="entry name" value="Adenoviral Proteinase, Chain A"/>
    <property type="match status" value="1"/>
</dbReference>
<sequence>MKIMRPKYDFFLNENDVIVEAVVTSPTGLHPTKHKDNPTTEKDQFNEAMIFFRKLAETMSVLSSPDFNHKMHLFREIHSLIKKDKPVQIMQNAIPSAVSIIPSPTFGGDSVSHEDDPSTYSAVQVQSDLPHPWAAHLSTAPKARGRPRKNAGYFSSYYKQQKRLRVEQEEMGIGDNKLLEEEAELLGTEEKLINSDVDNEESLLPDTLPTPTSPGPVFVPHEATSQQWVQIVHDGSGNWVLVAKGFTQENHVLVYHSTAGSNWRSKHILSCMSSLLKTPEKKMTYVVKACQRQGNGFDCSVFAIAFATSLANGQDPALLLYHPHVLSKKDLQRSGCFRIGVLPLPENRLDVTIEEMENDRV</sequence>
<dbReference type="SUPFAM" id="SSF54001">
    <property type="entry name" value="Cysteine proteinases"/>
    <property type="match status" value="1"/>
</dbReference>
<organism evidence="1 2">
    <name type="scientific">Daphnia sinensis</name>
    <dbReference type="NCBI Taxonomy" id="1820382"/>
    <lineage>
        <taxon>Eukaryota</taxon>
        <taxon>Metazoa</taxon>
        <taxon>Ecdysozoa</taxon>
        <taxon>Arthropoda</taxon>
        <taxon>Crustacea</taxon>
        <taxon>Branchiopoda</taxon>
        <taxon>Diplostraca</taxon>
        <taxon>Cladocera</taxon>
        <taxon>Anomopoda</taxon>
        <taxon>Daphniidae</taxon>
        <taxon>Daphnia</taxon>
        <taxon>Daphnia similis group</taxon>
    </lineage>
</organism>
<evidence type="ECO:0000313" key="1">
    <source>
        <dbReference type="EMBL" id="KAI9553834.1"/>
    </source>
</evidence>
<gene>
    <name evidence="1" type="ORF">GHT06_019103</name>
</gene>
<name>A0AAD5KJL7_9CRUS</name>
<evidence type="ECO:0000313" key="2">
    <source>
        <dbReference type="Proteomes" id="UP000820818"/>
    </source>
</evidence>
<protein>
    <recommendedName>
        <fullName evidence="3">Ubiquitin-like protease family profile domain-containing protein</fullName>
    </recommendedName>
</protein>
<dbReference type="InterPro" id="IPR038765">
    <property type="entry name" value="Papain-like_cys_pep_sf"/>
</dbReference>
<accession>A0AAD5KJL7</accession>
<keyword evidence="2" id="KW-1185">Reference proteome</keyword>
<dbReference type="PANTHER" id="PTHR34718">
    <property type="entry name" value="PHD-TYPE DOMAIN-CONTAINING PROTEIN"/>
    <property type="match status" value="1"/>
</dbReference>
<dbReference type="AlphaFoldDB" id="A0AAD5KJL7"/>
<dbReference type="PANTHER" id="PTHR34718:SF2">
    <property type="entry name" value="PHD-TYPE DOMAIN-CONTAINING PROTEIN"/>
    <property type="match status" value="1"/>
</dbReference>
<dbReference type="Proteomes" id="UP000820818">
    <property type="component" value="Linkage Group LG8"/>
</dbReference>
<proteinExistence type="predicted"/>
<evidence type="ECO:0008006" key="3">
    <source>
        <dbReference type="Google" id="ProtNLM"/>
    </source>
</evidence>